<dbReference type="Proteomes" id="UP001185755">
    <property type="component" value="Unassembled WGS sequence"/>
</dbReference>
<accession>A0ABU4BI36</accession>
<keyword evidence="2" id="KW-1185">Reference proteome</keyword>
<evidence type="ECO:0000313" key="2">
    <source>
        <dbReference type="Proteomes" id="UP001185755"/>
    </source>
</evidence>
<comment type="caution">
    <text evidence="1">The sequence shown here is derived from an EMBL/GenBank/DDBJ whole genome shotgun (WGS) entry which is preliminary data.</text>
</comment>
<organism evidence="1 2">
    <name type="scientific">Rhodococcoides yunnanense</name>
    <dbReference type="NCBI Taxonomy" id="278209"/>
    <lineage>
        <taxon>Bacteria</taxon>
        <taxon>Bacillati</taxon>
        <taxon>Actinomycetota</taxon>
        <taxon>Actinomycetes</taxon>
        <taxon>Mycobacteriales</taxon>
        <taxon>Nocardiaceae</taxon>
        <taxon>Rhodococcoides</taxon>
    </lineage>
</organism>
<dbReference type="EMBL" id="JAWLJX010000009">
    <property type="protein sequence ID" value="MDV6263884.1"/>
    <property type="molecule type" value="Genomic_DNA"/>
</dbReference>
<dbReference type="RefSeq" id="WP_317566003.1">
    <property type="nucleotide sequence ID" value="NZ_JAWLJX010000009.1"/>
</dbReference>
<sequence>MDTAPISVAHQQYGIVSDGVVSLYEGDGTTMTTPSRGYLTVTPSTEYGPVEVSIDVVMRKLDDFVPEGWTLEGEGSFEAIDELRVKTTDGQVWKQFPSLKGIQFPSKVLYRAYRQYLSDGSIERHRLELTPRFIVPTHQVDEGDLANEIGDDAPSVLGLHVFKDD</sequence>
<reference evidence="1 2" key="1">
    <citation type="submission" date="2023-10" db="EMBL/GenBank/DDBJ databases">
        <title>Development of a sustainable strategy for remediation of hydrocarbon-contaminated territories based on the waste exchange concept.</title>
        <authorList>
            <person name="Krivoruchko A."/>
        </authorList>
    </citation>
    <scope>NUCLEOTIDE SEQUENCE [LARGE SCALE GENOMIC DNA]</scope>
    <source>
        <strain evidence="1 2">IEGM 1323</strain>
    </source>
</reference>
<protein>
    <submittedName>
        <fullName evidence="1">Uncharacterized protein</fullName>
    </submittedName>
</protein>
<name>A0ABU4BI36_9NOCA</name>
<evidence type="ECO:0000313" key="1">
    <source>
        <dbReference type="EMBL" id="MDV6263884.1"/>
    </source>
</evidence>
<proteinExistence type="predicted"/>
<gene>
    <name evidence="1" type="ORF">R3P96_21305</name>
</gene>